<keyword evidence="2" id="KW-1185">Reference proteome</keyword>
<proteinExistence type="predicted"/>
<dbReference type="Proteomes" id="UP000238312">
    <property type="component" value="Unassembled WGS sequence"/>
</dbReference>
<dbReference type="EMBL" id="PVNG01000003">
    <property type="protein sequence ID" value="PRX68517.1"/>
    <property type="molecule type" value="Genomic_DNA"/>
</dbReference>
<dbReference type="RefSeq" id="WP_106236806.1">
    <property type="nucleotide sequence ID" value="NZ_JBFAIB010000003.1"/>
</dbReference>
<dbReference type="Pfam" id="PF07366">
    <property type="entry name" value="SnoaL"/>
    <property type="match status" value="1"/>
</dbReference>
<gene>
    <name evidence="1" type="ORF">B0I32_103479</name>
</gene>
<comment type="caution">
    <text evidence="1">The sequence shown here is derived from an EMBL/GenBank/DDBJ whole genome shotgun (WGS) entry which is preliminary data.</text>
</comment>
<dbReference type="SUPFAM" id="SSF54427">
    <property type="entry name" value="NTF2-like"/>
    <property type="match status" value="1"/>
</dbReference>
<dbReference type="Gene3D" id="3.10.450.50">
    <property type="match status" value="1"/>
</dbReference>
<name>A0A2T0N7I1_9ACTN</name>
<dbReference type="GO" id="GO:0030638">
    <property type="term" value="P:polyketide metabolic process"/>
    <property type="evidence" value="ECO:0007669"/>
    <property type="project" value="InterPro"/>
</dbReference>
<keyword evidence="1" id="KW-0413">Isomerase</keyword>
<reference evidence="1 2" key="1">
    <citation type="submission" date="2018-03" db="EMBL/GenBank/DDBJ databases">
        <title>Genomic Encyclopedia of Type Strains, Phase III (KMG-III): the genomes of soil and plant-associated and newly described type strains.</title>
        <authorList>
            <person name="Whitman W."/>
        </authorList>
    </citation>
    <scope>NUCLEOTIDE SEQUENCE [LARGE SCALE GENOMIC DNA]</scope>
    <source>
        <strain evidence="1 2">CGMCC 4.7104</strain>
    </source>
</reference>
<dbReference type="OrthoDB" id="9182871at2"/>
<sequence length="140" mass="15982">MTTAGEVHRRIVELYPQLLATGQMDEALALIDPDVIDHRGGAAGDHHGLRAWREKWELMRSGETGFHDLSVTVEQNVSDEERSANVYLSRGTHTASGRRYEVRGLDMIRVRDGRIVEHWAVMDATARRHQLGLDDRRRDQ</sequence>
<evidence type="ECO:0000313" key="1">
    <source>
        <dbReference type="EMBL" id="PRX68517.1"/>
    </source>
</evidence>
<dbReference type="InterPro" id="IPR032710">
    <property type="entry name" value="NTF2-like_dom_sf"/>
</dbReference>
<dbReference type="AlphaFoldDB" id="A0A2T0N7I1"/>
<protein>
    <submittedName>
        <fullName evidence="1">Ketosteroid isomerase-like protein</fullName>
    </submittedName>
</protein>
<dbReference type="InterPro" id="IPR009959">
    <property type="entry name" value="Cyclase_SnoaL-like"/>
</dbReference>
<evidence type="ECO:0000313" key="2">
    <source>
        <dbReference type="Proteomes" id="UP000238312"/>
    </source>
</evidence>
<accession>A0A2T0N7I1</accession>
<organism evidence="1 2">
    <name type="scientific">Nonomuraea fuscirosea</name>
    <dbReference type="NCBI Taxonomy" id="1291556"/>
    <lineage>
        <taxon>Bacteria</taxon>
        <taxon>Bacillati</taxon>
        <taxon>Actinomycetota</taxon>
        <taxon>Actinomycetes</taxon>
        <taxon>Streptosporangiales</taxon>
        <taxon>Streptosporangiaceae</taxon>
        <taxon>Nonomuraea</taxon>
    </lineage>
</organism>
<dbReference type="GO" id="GO:0016853">
    <property type="term" value="F:isomerase activity"/>
    <property type="evidence" value="ECO:0007669"/>
    <property type="project" value="UniProtKB-KW"/>
</dbReference>